<dbReference type="InterPro" id="IPR041201">
    <property type="entry name" value="PTPRJ_TM"/>
</dbReference>
<evidence type="ECO:0000313" key="5">
    <source>
        <dbReference type="EnsemblMetazoa" id="PPA28042.1"/>
    </source>
</evidence>
<feature type="compositionally biased region" description="Low complexity" evidence="3">
    <location>
        <begin position="301"/>
        <end position="318"/>
    </location>
</feature>
<dbReference type="EnsemblMetazoa" id="PPA28042.1">
    <property type="protein sequence ID" value="PPA28042.1"/>
    <property type="gene ID" value="WBGene00117596"/>
</dbReference>
<dbReference type="PANTHER" id="PTHR46708">
    <property type="entry name" value="TENASCIN"/>
    <property type="match status" value="1"/>
</dbReference>
<sequence length="944" mass="105108">FQYSSAYFDLSCAEVPEETFDEVDCSSIVLDWSLESPDIPVKGIILQYSPPVGKPFSGTILDPHISSIVINDTLAATEYTLFITALLEDGTSHNISTKRLSSSPAPPVFESAETTSSDATISFFPPAHDAGDVSYAIEYHPVNKPEYANFVESRAPLFKIRGLDPLTAYRLKINSVYRNTRSDERIDVVFTTKGESGESITVRTLPPNFGSILGQGAVVKTTDVPPIAAKEIDGIPSAEILIRASGESTPRSSEIPFRIVTTPTFEEDEDEEEESTTTTLRPSRATFAISSLLDKAVTPRPVTAPSTTMSTTTTSPVTVEQRRIDRVEETTALPTTSTTMVTTTTTTQKQIADPREQLKLSSMTSYSSSSIDGFPDPTNVFLSMTEDRMLRLDWEVPEGTVCDSFLVNYTLLTLNDPQTLQARTNEQWVQMKMYNDHTIEMKVFCIVSGAASKLWWAYRVADLSKPSTPSGLRLLSSFTDEFYVSSLTLGIDWPVFHDFSLYKLVVTYSAGKKPTDQNTLDVDKEGPIVLEKLEATKWYSITVKNVSVELGLESTTVPMRELTPPIISSQLQPGQISSTSININFDETDPEQSKFDSYELTFTGNAKNITKRLALTAARSFTFTKLIPGKTYNFELYTVFEGRRSRAVTTNITTYPLKVNKLYPVVGRDYVVLFWDIENFADNDCRFRVAYTGTSNSGHQSASTVVLKNKNTYKFDKLPGDTYYTFTCTVIMGMGASEAESESEMITISIGMPPKSFPSVERHGSRELVVKFDNDPSVFSEQNGEVDNFAVIVTEKKDLGGDDYDLPSWFEVKDDDVWGAYRASSSDFNPFRGSRKKSATFTIGADDCVQRRLDEPYCNGMLHANTDYYVKVRAYTKEGVAMETEWASVAGAAGEEEEEKEKERRLPCHMYLNGCPRKSASQNTSFFQPLLTLLGFFVPGRRLR</sequence>
<reference evidence="6" key="1">
    <citation type="journal article" date="2008" name="Nat. Genet.">
        <title>The Pristionchus pacificus genome provides a unique perspective on nematode lifestyle and parasitism.</title>
        <authorList>
            <person name="Dieterich C."/>
            <person name="Clifton S.W."/>
            <person name="Schuster L.N."/>
            <person name="Chinwalla A."/>
            <person name="Delehaunty K."/>
            <person name="Dinkelacker I."/>
            <person name="Fulton L."/>
            <person name="Fulton R."/>
            <person name="Godfrey J."/>
            <person name="Minx P."/>
            <person name="Mitreva M."/>
            <person name="Roeseler W."/>
            <person name="Tian H."/>
            <person name="Witte H."/>
            <person name="Yang S.P."/>
            <person name="Wilson R.K."/>
            <person name="Sommer R.J."/>
        </authorList>
    </citation>
    <scope>NUCLEOTIDE SEQUENCE [LARGE SCALE GENOMIC DNA]</scope>
    <source>
        <strain evidence="6">PS312</strain>
    </source>
</reference>
<feature type="domain" description="Fibronectin type-III" evidence="4">
    <location>
        <begin position="103"/>
        <end position="195"/>
    </location>
</feature>
<dbReference type="CDD" id="cd00063">
    <property type="entry name" value="FN3"/>
    <property type="match status" value="2"/>
</dbReference>
<organism evidence="5 6">
    <name type="scientific">Pristionchus pacificus</name>
    <name type="common">Parasitic nematode worm</name>
    <dbReference type="NCBI Taxonomy" id="54126"/>
    <lineage>
        <taxon>Eukaryota</taxon>
        <taxon>Metazoa</taxon>
        <taxon>Ecdysozoa</taxon>
        <taxon>Nematoda</taxon>
        <taxon>Chromadorea</taxon>
        <taxon>Rhabditida</taxon>
        <taxon>Rhabditina</taxon>
        <taxon>Diplogasteromorpha</taxon>
        <taxon>Diplogasteroidea</taxon>
        <taxon>Neodiplogasteridae</taxon>
        <taxon>Pristionchus</taxon>
    </lineage>
</organism>
<evidence type="ECO:0000256" key="1">
    <source>
        <dbReference type="ARBA" id="ARBA00013064"/>
    </source>
</evidence>
<dbReference type="PROSITE" id="PS50853">
    <property type="entry name" value="FN3"/>
    <property type="match status" value="2"/>
</dbReference>
<proteinExistence type="predicted"/>
<accession>A0A8R1YJG4</accession>
<keyword evidence="2" id="KW-0677">Repeat</keyword>
<dbReference type="InterPro" id="IPR050991">
    <property type="entry name" value="ECM_Regulatory_Proteins"/>
</dbReference>
<dbReference type="Gene3D" id="2.60.40.10">
    <property type="entry name" value="Immunoglobulins"/>
    <property type="match status" value="3"/>
</dbReference>
<dbReference type="AlphaFoldDB" id="A0A2A6B5T7"/>
<evidence type="ECO:0000256" key="2">
    <source>
        <dbReference type="ARBA" id="ARBA00022737"/>
    </source>
</evidence>
<protein>
    <recommendedName>
        <fullName evidence="1">protein-tyrosine-phosphatase</fullName>
        <ecNumber evidence="1">3.1.3.48</ecNumber>
    </recommendedName>
</protein>
<dbReference type="InterPro" id="IPR003961">
    <property type="entry name" value="FN3_dom"/>
</dbReference>
<dbReference type="SMART" id="SM00060">
    <property type="entry name" value="FN3"/>
    <property type="match status" value="5"/>
</dbReference>
<dbReference type="InterPro" id="IPR013783">
    <property type="entry name" value="Ig-like_fold"/>
</dbReference>
<feature type="region of interest" description="Disordered" evidence="3">
    <location>
        <begin position="336"/>
        <end position="359"/>
    </location>
</feature>
<feature type="region of interest" description="Disordered" evidence="3">
    <location>
        <begin position="299"/>
        <end position="318"/>
    </location>
</feature>
<dbReference type="Pfam" id="PF00041">
    <property type="entry name" value="fn3"/>
    <property type="match status" value="1"/>
</dbReference>
<reference evidence="5" key="2">
    <citation type="submission" date="2022-06" db="UniProtKB">
        <authorList>
            <consortium name="EnsemblMetazoa"/>
        </authorList>
    </citation>
    <scope>IDENTIFICATION</scope>
    <source>
        <strain evidence="5">PS312</strain>
    </source>
</reference>
<dbReference type="SUPFAM" id="SSF49265">
    <property type="entry name" value="Fibronectin type III"/>
    <property type="match status" value="4"/>
</dbReference>
<feature type="compositionally biased region" description="Low complexity" evidence="3">
    <location>
        <begin position="336"/>
        <end position="347"/>
    </location>
</feature>
<dbReference type="OrthoDB" id="8609993at2759"/>
<name>A0A2A6B5T7_PRIPA</name>
<dbReference type="PANTHER" id="PTHR46708:SF2">
    <property type="entry name" value="FIBRONECTIN TYPE-III DOMAIN-CONTAINING PROTEIN"/>
    <property type="match status" value="1"/>
</dbReference>
<dbReference type="EC" id="3.1.3.48" evidence="1"/>
<evidence type="ECO:0000313" key="6">
    <source>
        <dbReference type="Proteomes" id="UP000005239"/>
    </source>
</evidence>
<dbReference type="InterPro" id="IPR036116">
    <property type="entry name" value="FN3_sf"/>
</dbReference>
<dbReference type="Pfam" id="PF18861">
    <property type="entry name" value="PTP_tm"/>
    <property type="match status" value="1"/>
</dbReference>
<evidence type="ECO:0000259" key="4">
    <source>
        <dbReference type="PROSITE" id="PS50853"/>
    </source>
</evidence>
<accession>A0A2A6B5T7</accession>
<gene>
    <name evidence="5" type="primary">WBGene00117596</name>
</gene>
<feature type="domain" description="Fibronectin type-III" evidence="4">
    <location>
        <begin position="567"/>
        <end position="657"/>
    </location>
</feature>
<keyword evidence="6" id="KW-1185">Reference proteome</keyword>
<dbReference type="GO" id="GO:0004725">
    <property type="term" value="F:protein tyrosine phosphatase activity"/>
    <property type="evidence" value="ECO:0007669"/>
    <property type="project" value="UniProtKB-EC"/>
</dbReference>
<evidence type="ECO:0000256" key="3">
    <source>
        <dbReference type="SAM" id="MobiDB-lite"/>
    </source>
</evidence>
<dbReference type="Proteomes" id="UP000005239">
    <property type="component" value="Unassembled WGS sequence"/>
</dbReference>